<sequence>MSTENPVTGQNQQPAFSQQSYQQAPQQQSALPVSTKDWFITMLILAIPLVNIIMLFVWAFGDGANPSKANYAKAALLWALIGIVIYVVLFVLILGAVANM</sequence>
<keyword evidence="2" id="KW-0812">Transmembrane</keyword>
<dbReference type="AlphaFoldDB" id="A0AA95J9N3"/>
<proteinExistence type="predicted"/>
<evidence type="ECO:0000256" key="1">
    <source>
        <dbReference type="SAM" id="MobiDB-lite"/>
    </source>
</evidence>
<accession>A0AA95J9N3</accession>
<keyword evidence="2" id="KW-1133">Transmembrane helix</keyword>
<protein>
    <submittedName>
        <fullName evidence="3">Uncharacterized protein</fullName>
    </submittedName>
</protein>
<name>A0AA95J9N3_9BACL</name>
<evidence type="ECO:0000256" key="2">
    <source>
        <dbReference type="SAM" id="Phobius"/>
    </source>
</evidence>
<keyword evidence="2" id="KW-0472">Membrane</keyword>
<feature type="transmembrane region" description="Helical" evidence="2">
    <location>
        <begin position="38"/>
        <end position="60"/>
    </location>
</feature>
<dbReference type="EMBL" id="CP119317">
    <property type="protein sequence ID" value="WEK53483.1"/>
    <property type="molecule type" value="Genomic_DNA"/>
</dbReference>
<reference evidence="3" key="1">
    <citation type="submission" date="2023-03" db="EMBL/GenBank/DDBJ databases">
        <title>Andean soil-derived lignocellulolytic bacterial consortium as a source of novel taxa and putative plastic-active enzymes.</title>
        <authorList>
            <person name="Diaz-Garcia L."/>
            <person name="Chuvochina M."/>
            <person name="Feuerriegel G."/>
            <person name="Bunk B."/>
            <person name="Sproer C."/>
            <person name="Streit W.R."/>
            <person name="Rodriguez L.M."/>
            <person name="Overmann J."/>
            <person name="Jimenez D.J."/>
        </authorList>
    </citation>
    <scope>NUCLEOTIDE SEQUENCE</scope>
    <source>
        <strain evidence="3">MAG 2441</strain>
    </source>
</reference>
<dbReference type="Proteomes" id="UP001178662">
    <property type="component" value="Chromosome"/>
</dbReference>
<evidence type="ECO:0000313" key="3">
    <source>
        <dbReference type="EMBL" id="WEK53483.1"/>
    </source>
</evidence>
<organism evidence="3 4">
    <name type="scientific">Candidatus Cohnella colombiensis</name>
    <dbReference type="NCBI Taxonomy" id="3121368"/>
    <lineage>
        <taxon>Bacteria</taxon>
        <taxon>Bacillati</taxon>
        <taxon>Bacillota</taxon>
        <taxon>Bacilli</taxon>
        <taxon>Bacillales</taxon>
        <taxon>Paenibacillaceae</taxon>
        <taxon>Cohnella</taxon>
    </lineage>
</organism>
<feature type="transmembrane region" description="Helical" evidence="2">
    <location>
        <begin position="75"/>
        <end position="98"/>
    </location>
</feature>
<feature type="region of interest" description="Disordered" evidence="1">
    <location>
        <begin position="1"/>
        <end position="23"/>
    </location>
</feature>
<feature type="compositionally biased region" description="Low complexity" evidence="1">
    <location>
        <begin position="10"/>
        <end position="23"/>
    </location>
</feature>
<keyword evidence="4" id="KW-1185">Reference proteome</keyword>
<gene>
    <name evidence="3" type="ORF">P0Y55_12935</name>
</gene>
<evidence type="ECO:0000313" key="4">
    <source>
        <dbReference type="Proteomes" id="UP001178662"/>
    </source>
</evidence>